<feature type="non-terminal residue" evidence="1">
    <location>
        <position position="1"/>
    </location>
</feature>
<evidence type="ECO:0000313" key="1">
    <source>
        <dbReference type="EMBL" id="TVU14516.1"/>
    </source>
</evidence>
<accession>A0A5J9TSZ5</accession>
<dbReference type="EMBL" id="RWGY01000031">
    <property type="protein sequence ID" value="TVU14516.1"/>
    <property type="molecule type" value="Genomic_DNA"/>
</dbReference>
<dbReference type="AlphaFoldDB" id="A0A5J9TSZ5"/>
<evidence type="ECO:0000313" key="2">
    <source>
        <dbReference type="Proteomes" id="UP000324897"/>
    </source>
</evidence>
<dbReference type="Proteomes" id="UP000324897">
    <property type="component" value="Unassembled WGS sequence"/>
</dbReference>
<organism evidence="1 2">
    <name type="scientific">Eragrostis curvula</name>
    <name type="common">weeping love grass</name>
    <dbReference type="NCBI Taxonomy" id="38414"/>
    <lineage>
        <taxon>Eukaryota</taxon>
        <taxon>Viridiplantae</taxon>
        <taxon>Streptophyta</taxon>
        <taxon>Embryophyta</taxon>
        <taxon>Tracheophyta</taxon>
        <taxon>Spermatophyta</taxon>
        <taxon>Magnoliopsida</taxon>
        <taxon>Liliopsida</taxon>
        <taxon>Poales</taxon>
        <taxon>Poaceae</taxon>
        <taxon>PACMAD clade</taxon>
        <taxon>Chloridoideae</taxon>
        <taxon>Eragrostideae</taxon>
        <taxon>Eragrostidinae</taxon>
        <taxon>Eragrostis</taxon>
    </lineage>
</organism>
<comment type="caution">
    <text evidence="1">The sequence shown here is derived from an EMBL/GenBank/DDBJ whole genome shotgun (WGS) entry which is preliminary data.</text>
</comment>
<dbReference type="Gramene" id="TVU14516">
    <property type="protein sequence ID" value="TVU14516"/>
    <property type="gene ID" value="EJB05_37990"/>
</dbReference>
<name>A0A5J9TSZ5_9POAL</name>
<keyword evidence="2" id="KW-1185">Reference proteome</keyword>
<sequence>MACNGGNEIIIEADFIGSVFYTLDASYGHVRGRHVHFLILQTPKRRIWLPQLCTTWMDLLTDAACRIVALAMAWKLVRRRLGRRQESTASILLHSITHGLAMCSDFALASFQNPTES</sequence>
<reference evidence="1 2" key="1">
    <citation type="journal article" date="2019" name="Sci. Rep.">
        <title>A high-quality genome of Eragrostis curvula grass provides insights into Poaceae evolution and supports new strategies to enhance forage quality.</title>
        <authorList>
            <person name="Carballo J."/>
            <person name="Santos B.A.C.M."/>
            <person name="Zappacosta D."/>
            <person name="Garbus I."/>
            <person name="Selva J.P."/>
            <person name="Gallo C.A."/>
            <person name="Diaz A."/>
            <person name="Albertini E."/>
            <person name="Caccamo M."/>
            <person name="Echenique V."/>
        </authorList>
    </citation>
    <scope>NUCLEOTIDE SEQUENCE [LARGE SCALE GENOMIC DNA]</scope>
    <source>
        <strain evidence="2">cv. Victoria</strain>
        <tissue evidence="1">Leaf</tissue>
    </source>
</reference>
<proteinExistence type="predicted"/>
<protein>
    <submittedName>
        <fullName evidence="1">Uncharacterized protein</fullName>
    </submittedName>
</protein>
<gene>
    <name evidence="1" type="ORF">EJB05_37990</name>
</gene>